<gene>
    <name evidence="3" type="ORF">HMPREF9350_04892</name>
</gene>
<accession>A0AAN3M5Z6</accession>
<reference evidence="3 4" key="1">
    <citation type="submission" date="2010-09" db="EMBL/GenBank/DDBJ databases">
        <authorList>
            <person name="Weinstock G."/>
            <person name="Sodergren E."/>
            <person name="Clifton S."/>
            <person name="Fulton L."/>
            <person name="Fulton B."/>
            <person name="Courtney L."/>
            <person name="Fronick C."/>
            <person name="Harrison M."/>
            <person name="Strong C."/>
            <person name="Farmer C."/>
            <person name="Delahaunty K."/>
            <person name="Markovic C."/>
            <person name="Hall O."/>
            <person name="Minx P."/>
            <person name="Tomlinson C."/>
            <person name="Mitreva M."/>
            <person name="Hou S."/>
            <person name="Chen J."/>
            <person name="Wollam A."/>
            <person name="Pepin K.H."/>
            <person name="Johnson M."/>
            <person name="Bhonagiri V."/>
            <person name="Zhang X."/>
            <person name="Suruliraj S."/>
            <person name="Warren W."/>
            <person name="Chinwalla A."/>
            <person name="Mardis E.R."/>
            <person name="Wilson R.K."/>
        </authorList>
    </citation>
    <scope>NUCLEOTIDE SEQUENCE [LARGE SCALE GENOMIC DNA]</scope>
    <source>
        <strain evidence="3 4">MS 85-1</strain>
    </source>
</reference>
<dbReference type="RefSeq" id="WP_001049525.1">
    <property type="nucleotide sequence ID" value="NZ_ADWQ01000036.1"/>
</dbReference>
<evidence type="ECO:0000313" key="4">
    <source>
        <dbReference type="Proteomes" id="UP000005056"/>
    </source>
</evidence>
<dbReference type="Proteomes" id="UP000005056">
    <property type="component" value="Unassembled WGS sequence"/>
</dbReference>
<evidence type="ECO:0000256" key="1">
    <source>
        <dbReference type="SAM" id="MobiDB-lite"/>
    </source>
</evidence>
<dbReference type="AlphaFoldDB" id="A0AAN3M5Z6"/>
<organism evidence="3 4">
    <name type="scientific">Escherichia coli MS 85-1</name>
    <dbReference type="NCBI Taxonomy" id="679202"/>
    <lineage>
        <taxon>Bacteria</taxon>
        <taxon>Pseudomonadati</taxon>
        <taxon>Pseudomonadota</taxon>
        <taxon>Gammaproteobacteria</taxon>
        <taxon>Enterobacterales</taxon>
        <taxon>Enterobacteriaceae</taxon>
        <taxon>Escherichia</taxon>
    </lineage>
</organism>
<protein>
    <submittedName>
        <fullName evidence="3">M-agglutinin</fullName>
    </submittedName>
</protein>
<feature type="chain" id="PRO_5042868314" evidence="2">
    <location>
        <begin position="25"/>
        <end position="170"/>
    </location>
</feature>
<sequence>MNLKKIAIASSVIAGITMALTCHAVTVTATHTVESDAEFTIDWVDAGPTTTNAKDGEVWGHLDMTQTRGTPTLGRLSNPQGETSPGPLKAPFRFTGPNGHTARAYLDSYGTAIHNYAGDNLANGLKVGSGTGDDPFVVGTTSRLTAKIFGDQTLVPGVYRTTFELTTWTD</sequence>
<dbReference type="EMBL" id="ADWQ01000036">
    <property type="protein sequence ID" value="EFU33287.1"/>
    <property type="molecule type" value="Genomic_DNA"/>
</dbReference>
<feature type="compositionally biased region" description="Polar residues" evidence="1">
    <location>
        <begin position="64"/>
        <end position="83"/>
    </location>
</feature>
<name>A0AAN3M5Z6_ECOLX</name>
<keyword evidence="2" id="KW-0732">Signal</keyword>
<proteinExistence type="predicted"/>
<feature type="signal peptide" evidence="2">
    <location>
        <begin position="1"/>
        <end position="24"/>
    </location>
</feature>
<evidence type="ECO:0000313" key="3">
    <source>
        <dbReference type="EMBL" id="EFU33287.1"/>
    </source>
</evidence>
<feature type="region of interest" description="Disordered" evidence="1">
    <location>
        <begin position="64"/>
        <end position="88"/>
    </location>
</feature>
<comment type="caution">
    <text evidence="3">The sequence shown here is derived from an EMBL/GenBank/DDBJ whole genome shotgun (WGS) entry which is preliminary data.</text>
</comment>
<evidence type="ECO:0000256" key="2">
    <source>
        <dbReference type="SAM" id="SignalP"/>
    </source>
</evidence>